<feature type="region of interest" description="Disordered" evidence="1">
    <location>
        <begin position="466"/>
        <end position="497"/>
    </location>
</feature>
<keyword evidence="4" id="KW-1185">Reference proteome</keyword>
<feature type="region of interest" description="Disordered" evidence="1">
    <location>
        <begin position="1946"/>
        <end position="2011"/>
    </location>
</feature>
<protein>
    <recommendedName>
        <fullName evidence="2">Integrase catalytic domain-containing protein</fullName>
    </recommendedName>
</protein>
<dbReference type="PROSITE" id="PS50994">
    <property type="entry name" value="INTEGRASE"/>
    <property type="match status" value="1"/>
</dbReference>
<feature type="compositionally biased region" description="Low complexity" evidence="1">
    <location>
        <begin position="479"/>
        <end position="488"/>
    </location>
</feature>
<feature type="region of interest" description="Disordered" evidence="1">
    <location>
        <begin position="544"/>
        <end position="600"/>
    </location>
</feature>
<feature type="compositionally biased region" description="Acidic residues" evidence="1">
    <location>
        <begin position="212"/>
        <end position="227"/>
    </location>
</feature>
<evidence type="ECO:0000256" key="1">
    <source>
        <dbReference type="SAM" id="MobiDB-lite"/>
    </source>
</evidence>
<dbReference type="InterPro" id="IPR050951">
    <property type="entry name" value="Retrovirus_Pol_polyprotein"/>
</dbReference>
<feature type="compositionally biased region" description="Basic and acidic residues" evidence="1">
    <location>
        <begin position="825"/>
        <end position="842"/>
    </location>
</feature>
<feature type="compositionally biased region" description="Basic and acidic residues" evidence="1">
    <location>
        <begin position="3249"/>
        <end position="3270"/>
    </location>
</feature>
<organism evidence="3 4">
    <name type="scientific">Durusdinium trenchii</name>
    <dbReference type="NCBI Taxonomy" id="1381693"/>
    <lineage>
        <taxon>Eukaryota</taxon>
        <taxon>Sar</taxon>
        <taxon>Alveolata</taxon>
        <taxon>Dinophyceae</taxon>
        <taxon>Suessiales</taxon>
        <taxon>Symbiodiniaceae</taxon>
        <taxon>Durusdinium</taxon>
    </lineage>
</organism>
<feature type="compositionally biased region" description="Basic and acidic residues" evidence="1">
    <location>
        <begin position="3086"/>
        <end position="3100"/>
    </location>
</feature>
<evidence type="ECO:0000259" key="2">
    <source>
        <dbReference type="PROSITE" id="PS50994"/>
    </source>
</evidence>
<dbReference type="PANTHER" id="PTHR37984:SF5">
    <property type="entry name" value="PROTEIN NYNRIN-LIKE"/>
    <property type="match status" value="1"/>
</dbReference>
<feature type="compositionally biased region" description="Basic and acidic residues" evidence="1">
    <location>
        <begin position="555"/>
        <end position="573"/>
    </location>
</feature>
<evidence type="ECO:0000313" key="4">
    <source>
        <dbReference type="Proteomes" id="UP001642484"/>
    </source>
</evidence>
<proteinExistence type="predicted"/>
<feature type="compositionally biased region" description="Basic and acidic residues" evidence="1">
    <location>
        <begin position="3229"/>
        <end position="3240"/>
    </location>
</feature>
<reference evidence="3 4" key="1">
    <citation type="submission" date="2024-02" db="EMBL/GenBank/DDBJ databases">
        <authorList>
            <person name="Chen Y."/>
            <person name="Shah S."/>
            <person name="Dougan E. K."/>
            <person name="Thang M."/>
            <person name="Chan C."/>
        </authorList>
    </citation>
    <scope>NUCLEOTIDE SEQUENCE [LARGE SCALE GENOMIC DNA]</scope>
</reference>
<dbReference type="InterPro" id="IPR012337">
    <property type="entry name" value="RNaseH-like_sf"/>
</dbReference>
<feature type="compositionally biased region" description="Low complexity" evidence="1">
    <location>
        <begin position="3324"/>
        <end position="3334"/>
    </location>
</feature>
<sequence length="3368" mass="372209">MTEKDKDTSLRCHWDGDFATWPDYVRKVRLAFEKTRRRRRAQLGPDLVSQLSGRAWVVTQEIDYKALTQPNGARYLITFLEERLARVPIPDAGSQAEALLLRLRRVPGTSMATWCAQVREQYRKLQRALRRARGDAVEFKPGGAPSQASSKPRSSPEPAAEEGTEEEEAQRADEEEAEPRSPTRPSSSKGGKSKGKGDDLRSPSRGSRSDPSDSEDEQNDNFWEDLDTGLPEVLPSELLGWIMLRKSSLNAAQRLNVLSSIGNSLKADDIEKGLRGAEDELRLVEKEREGRPKGSGKSKHRPSFWVEHQGEWGLLLTSECDDEDLLEGDIHWLGGLPQDQVFQTTSWETPSAPPPAVEETFMSDDGFWGADPSNPGAYLWWNLEADGEYYHCDSHGTFWSWSEADVWNDVLWSTPEESKPIVEAFAAYEEKMRSFQESRRASAAKNASRGFFPKGKFKGKSMFGKKGGKGKGFGTRFASSSTSSSSPSVMAVQGGGKPGSPGYQGCFICGAKDHDYRSCPRRSRPGGKGGKVFMVAEEEELMETFAKSSAQSSTPKEKKGPKTKEAFTEKYDTSRTVLSDPRDPRTLGPPCNGQHEPAPAYKGPVTGSNGHASWVGCQRCQLRLSYTPAFGATGLHRQAGPIPQDTKKQVEELGEKAPYNPLMKSQAIGLEGAERSLLTKLDSVRARKAAAGYGNLTPTTNATSSPQSPANQTQPSPTEVASPTDVETLGTVPGSKSRRSETAPEEAEYEDRSNRAEEPYMSENSEGDLALRGGTFMNSNDQVPKNERMFKNAQAPPNVKVPPNLFKSDYASGTKEQEAFEDSLPEGRHDGEPGGEDRTMTPFPKKEFAMVVESMNELVEESDMIFKAHGGISSLQQWDVMELCCGPQSQLTEEVLKAGGRGGRIGLHNNCDLTKEEGVEKALELLKAHRPRWIWASFPCGPTSAVQALNERTPEGREKSVFRKRHARKVLRGGLRVLHEHLRMDGEIVWEWPRFNKAWKLPEVQEFWHALQTAGKAYEILADGCMFGLSSPDGPVKKPWRFMVTREHALKGLARQCDGSHHHVPCLGANARNSAYYTPQLCRVAARGMLQTSELIGGIQEVEPDPSVLEKLTPQELQHLMESVLKLHRLCGHPNNRALLKLLRARGASEELKAAALQLACPECHESKTASPTVKVSLEREDVIWKTLQMDAFFFRHRGQVHHFLLMLDEASSFAVVKEVKVHPAEESENITTAEVITTLEESWSQIFGYPSRLRCDAEGAFRGTDLAMWCSERGIDMIHVPAEHHQATGAVEKAIGELRWKMEKFLRNEPIEPKRAAFAMTQAHNHVTRVGGYAPAQWAFGRSENVTINVAAASSEGIPGHEMAENLRLRIEAHCDQVRHGSERELLIANASGTMAMPWTFSMMSNSLTKGAFEDLTSSKAERFEAKRRQTFRPPVPERKRQKQQEEDEVQDDAMSSSSEELLPDEVHMDPTLKEGMHPDDSDDLDIERLLSDPTYMPLHPVVPPDVKEARGSDDVEFRQQRKRHEQDDRPHHAKFPKKYKNPDLASAADLMKTFMMKGQLWNVKYDPGFVAAKKKRRLNPESQEPEPELIEDESWHTFQRRQVLGKRQSASRAYFVIVTTLVYFPFGWSGWHSGGLPCHGKAIFKSGFPAVFSTAMGGGGLRHASVIAWPQSCGGSGTIVQLAYGCSIEHQIRGDYNPALRQSFEAAYDPSIQRLLNVLAETIDEKSSLSDMRQVLEHLDPEPAIKELRRIRCAPVGDAGRRCAPGAIRLERCPVAPERHLAVHREALQGDLINRFLVCVPGAAWHKKPDRRKLPAGTLEKPVSLLVAACNSELRTEVDPQLLTNVWIGWLRKELRVELNFSLAEQATIEFVSKDTEEPCLPFAEALISAAEEKFQISSPSPEVVQQQRLDRLEEKFEEVQSGIAKLLSLQEGKDGAGFATAAEEHLRDTPKPSPKPKQKARSVNPPPGLAKLHTYPGLDPTIVAAARQAGDEEEEEVADPEPNTGDPVTDALVTLTQIVKNMNKKPDSKASLEDALDQVGSNAASGSGDVSTSMGRKHAAARRALHKAFMEDPAQIWRSIESNMSQDFNLQTAMPNATSAFSARGWCEHRSKIQPYIRTCRWVWGIAGILDDLRLNLVDRARARAGLLLAAAEQESLDHGSFLLSQEFLMEPAVPVSSFQNHHLPEPVEMATTRLLDPRWIEAFADRLKQLDAYVEMRKKLNIESRGSLATNQDLGANASSIRIQSIWHSITRQIFCSKTPFGSFYQAMFTKPRGGLKQSPTAPLWPMPLPYHFGRQSLDCDGDELAFRKAINLQVGYLNFLHLNRCVTPPWWICGPRPLTSGQQDVISRLRRLSGAWKKMGVIKADAMGRVAAKQERQEEVLRELLVFAESNVADVKKYQKSRCRIQNGKPVNERVKVVGKLSKGDMTGAQVIVADRIKMEGRPVFDPLPFLDEKSKRLYEDPLSCGIAPSIPDLCPPRVRVHADLDEKVKLLRLLESTGRLGFRSKADIVEGFGNGLFCVPKSTKVDRLILDGRPANLLQSPPNQFIMTMASPNAILGMHLLPGEKLLMTGDDLSNFFYTFRVNERRISRNFLDWKIPIYVAKGFSSFPEALQEEPYVYACLASLAMGDSAACEYAQTSHLAMALQCGALQSHELLTIHGKTPRCNTVGGIIIDDFCLLEKVPIDSSDSPDSNDRRSRMHDMYTKVGLQAHPDKGFSQQEVASFWGADVDGLEGLVRGTLIRAASLVWVTAEAKNPGPRKVAARKEKDPLDLDNVELIRPQTNAIGAWWHWGFGGPLDHKVFGGLFVGDLKEGWALRRLVTEFAREINDAEADDTAGGDDEGGEEEELEDDQPIEVHEMEATEAPDPALAAAETAATASPGERPTPRESVLVQIGPRALPVNKLIGQPPAEPTPEKVLNNANNFHSVKVESDGYECRLCSAFAPDLNLLKSVPCVRGDSSSTSKKSNAGALREELDKLKKLKELQKLQNHYAWLLDQQKSSRGLPKSFVPATGATPPLGQRLKQEASEVSSDGIFLQFLISPEKTEKTIHVREESPQSVATTVQKGSIWAPTPDSVLAEEAAVKAEEAPAEHDGPAIEQPAALEKPKESDQGTEMVPVEVNSHQTETKPDAPKEKLGETPTAVMAAATPTGVTEDQPKADESAEPGKGTSQSEASREEQQEIDGPKEGTDHDDRSKKPSPTMPVAPEGLKKIDPIGPKDQIAPKSKEEEEPKEHDQPEEDQPEAEVKDEKKTSAENEQRRPEEPRAGASARAKAAEAKAGRVRRAKAAPKQAAKAKAAPVAGSKRGHKDSDSKSKASKKSSAYHAAVKAGRAAGKSEDECKELGRICSRGVNVVQGSAELARG</sequence>
<dbReference type="InterPro" id="IPR036397">
    <property type="entry name" value="RNaseH_sf"/>
</dbReference>
<feature type="region of interest" description="Disordered" evidence="1">
    <location>
        <begin position="1496"/>
        <end position="1541"/>
    </location>
</feature>
<accession>A0ABP0QRI4</accession>
<dbReference type="Proteomes" id="UP001642484">
    <property type="component" value="Unassembled WGS sequence"/>
</dbReference>
<gene>
    <name evidence="3" type="ORF">CCMP2556_LOCUS43358</name>
</gene>
<comment type="caution">
    <text evidence="3">The sequence shown here is derived from an EMBL/GenBank/DDBJ whole genome shotgun (WGS) entry which is preliminary data.</text>
</comment>
<dbReference type="SUPFAM" id="SSF53098">
    <property type="entry name" value="Ribonuclease H-like"/>
    <property type="match status" value="1"/>
</dbReference>
<feature type="region of interest" description="Disordered" evidence="1">
    <location>
        <begin position="814"/>
        <end position="842"/>
    </location>
</feature>
<dbReference type="Gene3D" id="3.30.420.10">
    <property type="entry name" value="Ribonuclease H-like superfamily/Ribonuclease H"/>
    <property type="match status" value="1"/>
</dbReference>
<name>A0ABP0QRI4_9DINO</name>
<dbReference type="InterPro" id="IPR001584">
    <property type="entry name" value="Integrase_cat-core"/>
</dbReference>
<feature type="compositionally biased region" description="Low complexity" evidence="1">
    <location>
        <begin position="3293"/>
        <end position="3306"/>
    </location>
</feature>
<feature type="region of interest" description="Disordered" evidence="1">
    <location>
        <begin position="133"/>
        <end position="228"/>
    </location>
</feature>
<feature type="region of interest" description="Disordered" evidence="1">
    <location>
        <begin position="3085"/>
        <end position="3344"/>
    </location>
</feature>
<feature type="compositionally biased region" description="Basic and acidic residues" evidence="1">
    <location>
        <begin position="1507"/>
        <end position="1532"/>
    </location>
</feature>
<feature type="compositionally biased region" description="Basic and acidic residues" evidence="1">
    <location>
        <begin position="1437"/>
        <end position="1446"/>
    </location>
</feature>
<feature type="region of interest" description="Disordered" evidence="1">
    <location>
        <begin position="2869"/>
        <end position="2893"/>
    </location>
</feature>
<feature type="compositionally biased region" description="Low complexity" evidence="1">
    <location>
        <begin position="3144"/>
        <end position="3158"/>
    </location>
</feature>
<evidence type="ECO:0000313" key="3">
    <source>
        <dbReference type="EMBL" id="CAK9090203.1"/>
    </source>
</evidence>
<feature type="domain" description="Integrase catalytic" evidence="2">
    <location>
        <begin position="1168"/>
        <end position="1344"/>
    </location>
</feature>
<feature type="region of interest" description="Disordered" evidence="1">
    <location>
        <begin position="2834"/>
        <end position="2855"/>
    </location>
</feature>
<feature type="compositionally biased region" description="Low complexity" evidence="1">
    <location>
        <begin position="2869"/>
        <end position="2885"/>
    </location>
</feature>
<feature type="region of interest" description="Disordered" evidence="1">
    <location>
        <begin position="692"/>
        <end position="767"/>
    </location>
</feature>
<feature type="compositionally biased region" description="Basic and acidic residues" evidence="1">
    <location>
        <begin position="3179"/>
        <end position="3201"/>
    </location>
</feature>
<feature type="compositionally biased region" description="Basic and acidic residues" evidence="1">
    <location>
        <begin position="3130"/>
        <end position="3142"/>
    </location>
</feature>
<dbReference type="EMBL" id="CAXAMN010024807">
    <property type="protein sequence ID" value="CAK9090203.1"/>
    <property type="molecule type" value="Genomic_DNA"/>
</dbReference>
<feature type="compositionally biased region" description="Acidic residues" evidence="1">
    <location>
        <begin position="159"/>
        <end position="177"/>
    </location>
</feature>
<dbReference type="PANTHER" id="PTHR37984">
    <property type="entry name" value="PROTEIN CBG26694"/>
    <property type="match status" value="1"/>
</dbReference>
<feature type="compositionally biased region" description="Polar residues" evidence="1">
    <location>
        <begin position="696"/>
        <end position="721"/>
    </location>
</feature>
<feature type="region of interest" description="Disordered" evidence="1">
    <location>
        <begin position="1425"/>
        <end position="1466"/>
    </location>
</feature>
<feature type="compositionally biased region" description="Basic and acidic residues" evidence="1">
    <location>
        <begin position="195"/>
        <end position="211"/>
    </location>
</feature>